<dbReference type="RefSeq" id="WP_092690334.1">
    <property type="nucleotide sequence ID" value="NZ_FNPK01000011.1"/>
</dbReference>
<dbReference type="InterPro" id="IPR010352">
    <property type="entry name" value="DUF945"/>
</dbReference>
<reference evidence="2" key="1">
    <citation type="submission" date="2016-10" db="EMBL/GenBank/DDBJ databases">
        <authorList>
            <person name="Varghese N."/>
            <person name="Submissions S."/>
        </authorList>
    </citation>
    <scope>NUCLEOTIDE SEQUENCE [LARGE SCALE GENOMIC DNA]</scope>
    <source>
        <strain evidence="2">ANC 5109</strain>
    </source>
</reference>
<organism evidence="1 2">
    <name type="scientific">Acinetobacter kyonggiensis</name>
    <dbReference type="NCBI Taxonomy" id="595670"/>
    <lineage>
        <taxon>Bacteria</taxon>
        <taxon>Pseudomonadati</taxon>
        <taxon>Pseudomonadota</taxon>
        <taxon>Gammaproteobacteria</taxon>
        <taxon>Moraxellales</taxon>
        <taxon>Moraxellaceae</taxon>
        <taxon>Acinetobacter</taxon>
    </lineage>
</organism>
<dbReference type="EMBL" id="FNPK01000011">
    <property type="protein sequence ID" value="SDY47331.1"/>
    <property type="molecule type" value="Genomic_DNA"/>
</dbReference>
<gene>
    <name evidence="1" type="ORF">SAMN05421643_11162</name>
</gene>
<name>A0A1H3K599_9GAMM</name>
<evidence type="ECO:0000313" key="2">
    <source>
        <dbReference type="Proteomes" id="UP000199035"/>
    </source>
</evidence>
<evidence type="ECO:0000313" key="1">
    <source>
        <dbReference type="EMBL" id="SDY47331.1"/>
    </source>
</evidence>
<dbReference type="STRING" id="595670.SAMN05421643_11162"/>
<evidence type="ECO:0008006" key="3">
    <source>
        <dbReference type="Google" id="ProtNLM"/>
    </source>
</evidence>
<dbReference type="Proteomes" id="UP000199035">
    <property type="component" value="Unassembled WGS sequence"/>
</dbReference>
<proteinExistence type="predicted"/>
<dbReference type="Pfam" id="PF06097">
    <property type="entry name" value="DUF945"/>
    <property type="match status" value="1"/>
</dbReference>
<accession>A0A1H3K599</accession>
<sequence length="428" mass="48204">MTKLKWGIGSVLTLAVVAVGGNLYADKSLKTYYQQGSKQSNNLSLQYQAFNMGALKGSANWSAELVLDPCKPKEVLQFSGQDNIKRSWNGYVIYSDIKIIQAPGALQSLLKEPLKVQTTVNWLGNMNSTLTTPVITRNEAQIQSRLDPIKLKFRAKPIDQQLKILDLQLEIPNLTVTDKNTNFQMVGLKLETNQGLNGEYLEAGKTKIQMDLLKMSDRDINKPTNAELKNFSIETESELTDRVLNTEMLLRLDEMKMPFVPAMQKVQFNFNMLDLNRQKLQSFFDILKNGDKSCLAQEKLVTDIEPALLAVINEGFRFESKDNQFAMGGGVAQAGMTGRIMPSHQSTMMGFVKMMPSLIEYKADVQFDKNMLSSVMNNYMQKGGVAMSDQNVENMLSTMQQSGQVKREGDILKMSVEYKYGQKKFLTE</sequence>
<protein>
    <recommendedName>
        <fullName evidence="3">DUF945 family protein</fullName>
    </recommendedName>
</protein>
<keyword evidence="2" id="KW-1185">Reference proteome</keyword>
<dbReference type="AlphaFoldDB" id="A0A1H3K599"/>